<dbReference type="EMBL" id="LAZR01014017">
    <property type="protein sequence ID" value="KKM19315.1"/>
    <property type="molecule type" value="Genomic_DNA"/>
</dbReference>
<sequence>MPEQTSILLYIKNALTDLIYINGVIATELIKITENTATIRRGEEFLDKTSCPAEHHE</sequence>
<evidence type="ECO:0000313" key="1">
    <source>
        <dbReference type="EMBL" id="KKM19315.1"/>
    </source>
</evidence>
<comment type="caution">
    <text evidence="1">The sequence shown here is derived from an EMBL/GenBank/DDBJ whole genome shotgun (WGS) entry which is preliminary data.</text>
</comment>
<name>A0A0F9KVB7_9ZZZZ</name>
<gene>
    <name evidence="1" type="ORF">LCGC14_1656860</name>
</gene>
<proteinExistence type="predicted"/>
<organism evidence="1">
    <name type="scientific">marine sediment metagenome</name>
    <dbReference type="NCBI Taxonomy" id="412755"/>
    <lineage>
        <taxon>unclassified sequences</taxon>
        <taxon>metagenomes</taxon>
        <taxon>ecological metagenomes</taxon>
    </lineage>
</organism>
<protein>
    <submittedName>
        <fullName evidence="1">Uncharacterized protein</fullName>
    </submittedName>
</protein>
<dbReference type="AlphaFoldDB" id="A0A0F9KVB7"/>
<feature type="non-terminal residue" evidence="1">
    <location>
        <position position="57"/>
    </location>
</feature>
<accession>A0A0F9KVB7</accession>
<reference evidence="1" key="1">
    <citation type="journal article" date="2015" name="Nature">
        <title>Complex archaea that bridge the gap between prokaryotes and eukaryotes.</title>
        <authorList>
            <person name="Spang A."/>
            <person name="Saw J.H."/>
            <person name="Jorgensen S.L."/>
            <person name="Zaremba-Niedzwiedzka K."/>
            <person name="Martijn J."/>
            <person name="Lind A.E."/>
            <person name="van Eijk R."/>
            <person name="Schleper C."/>
            <person name="Guy L."/>
            <person name="Ettema T.J."/>
        </authorList>
    </citation>
    <scope>NUCLEOTIDE SEQUENCE</scope>
</reference>